<dbReference type="GeneID" id="114498473"/>
<keyword evidence="8" id="KW-1185">Reference proteome</keyword>
<organism evidence="8 9">
    <name type="scientific">Phyllostomus discolor</name>
    <name type="common">pale spear-nosed bat</name>
    <dbReference type="NCBI Taxonomy" id="89673"/>
    <lineage>
        <taxon>Eukaryota</taxon>
        <taxon>Metazoa</taxon>
        <taxon>Chordata</taxon>
        <taxon>Craniata</taxon>
        <taxon>Vertebrata</taxon>
        <taxon>Euteleostomi</taxon>
        <taxon>Mammalia</taxon>
        <taxon>Eutheria</taxon>
        <taxon>Laurasiatheria</taxon>
        <taxon>Chiroptera</taxon>
        <taxon>Yangochiroptera</taxon>
        <taxon>Phyllostomidae</taxon>
        <taxon>Phyllostominae</taxon>
        <taxon>Phyllostomus</taxon>
    </lineage>
</organism>
<accession>A0A6J2LSA3</accession>
<dbReference type="Gene3D" id="2.80.10.50">
    <property type="match status" value="1"/>
</dbReference>
<keyword evidence="5" id="KW-1015">Disulfide bond</keyword>
<sequence>MVWVLEGSSLIAVPSSSNVKPVVISSLPCTDANVPVEGKGSLIYLGIMDIDLCLFCAEIEGQPTLQLKDKKIMDLYRENEAQLPFLFLHSIEGSTSTFQSVAYPSWFIATSSEAGQPVILTKERGKTYNTNFFFSSWTGFQ</sequence>
<dbReference type="InterPro" id="IPR008996">
    <property type="entry name" value="IL1/FGF"/>
</dbReference>
<dbReference type="KEGG" id="pdic:114498473"/>
<dbReference type="RefSeq" id="XP_028370191.2">
    <property type="nucleotide sequence ID" value="XM_028514390.2"/>
</dbReference>
<evidence type="ECO:0000256" key="2">
    <source>
        <dbReference type="ARBA" id="ARBA00010448"/>
    </source>
</evidence>
<dbReference type="GO" id="GO:0002437">
    <property type="term" value="P:inflammatory response to antigenic stimulus"/>
    <property type="evidence" value="ECO:0007669"/>
    <property type="project" value="TreeGrafter"/>
</dbReference>
<comment type="subcellular location">
    <subcellularLocation>
        <location evidence="1">Secreted</location>
    </subcellularLocation>
</comment>
<dbReference type="Proteomes" id="UP000504628">
    <property type="component" value="Chromosome 6"/>
</dbReference>
<dbReference type="CTD" id="27177"/>
<dbReference type="GO" id="GO:0010628">
    <property type="term" value="P:positive regulation of gene expression"/>
    <property type="evidence" value="ECO:0007669"/>
    <property type="project" value="TreeGrafter"/>
</dbReference>
<evidence type="ECO:0000256" key="5">
    <source>
        <dbReference type="ARBA" id="ARBA00023157"/>
    </source>
</evidence>
<dbReference type="CDD" id="cd23300">
    <property type="entry name" value="beta-trefoil_IL36"/>
    <property type="match status" value="1"/>
</dbReference>
<evidence type="ECO:0000256" key="1">
    <source>
        <dbReference type="ARBA" id="ARBA00004613"/>
    </source>
</evidence>
<dbReference type="GO" id="GO:0005149">
    <property type="term" value="F:interleukin-1 receptor binding"/>
    <property type="evidence" value="ECO:0007669"/>
    <property type="project" value="InterPro"/>
</dbReference>
<evidence type="ECO:0000313" key="9">
    <source>
        <dbReference type="RefSeq" id="XP_028370191.2"/>
    </source>
</evidence>
<name>A0A6J2LSA3_9CHIR</name>
<dbReference type="GO" id="GO:0005615">
    <property type="term" value="C:extracellular space"/>
    <property type="evidence" value="ECO:0007669"/>
    <property type="project" value="InterPro"/>
</dbReference>
<gene>
    <name evidence="9" type="primary">IL36B</name>
</gene>
<protein>
    <recommendedName>
        <fullName evidence="3">Interleukin-1 receptor antagonist protein</fullName>
    </recommendedName>
    <alternativeName>
        <fullName evidence="6">IL1 inhibitor</fullName>
    </alternativeName>
</protein>
<dbReference type="GO" id="GO:0005125">
    <property type="term" value="F:cytokine activity"/>
    <property type="evidence" value="ECO:0007669"/>
    <property type="project" value="InterPro"/>
</dbReference>
<dbReference type="AlphaFoldDB" id="A0A6J2LSA3"/>
<dbReference type="GO" id="GO:0019221">
    <property type="term" value="P:cytokine-mediated signaling pathway"/>
    <property type="evidence" value="ECO:0007669"/>
    <property type="project" value="TreeGrafter"/>
</dbReference>
<dbReference type="InParanoid" id="A0A6J2LSA3"/>
<dbReference type="InterPro" id="IPR020877">
    <property type="entry name" value="IL-1_CS"/>
</dbReference>
<dbReference type="PRINTS" id="PR01360">
    <property type="entry name" value="INTRLEUKIN1X"/>
</dbReference>
<dbReference type="InterPro" id="IPR000975">
    <property type="entry name" value="IL-1_fam"/>
</dbReference>
<dbReference type="OrthoDB" id="9449069at2759"/>
<dbReference type="GO" id="GO:0071222">
    <property type="term" value="P:cellular response to lipopolysaccharide"/>
    <property type="evidence" value="ECO:0007669"/>
    <property type="project" value="TreeGrafter"/>
</dbReference>
<keyword evidence="4" id="KW-0964">Secreted</keyword>
<evidence type="ECO:0000313" key="8">
    <source>
        <dbReference type="Proteomes" id="UP000504628"/>
    </source>
</evidence>
<evidence type="ECO:0000256" key="7">
    <source>
        <dbReference type="ARBA" id="ARBA00034096"/>
    </source>
</evidence>
<dbReference type="PANTHER" id="PTHR10078">
    <property type="entry name" value="INTERLEUKIN-1 FAMILY MEMBER"/>
    <property type="match status" value="1"/>
</dbReference>
<evidence type="ECO:0000256" key="6">
    <source>
        <dbReference type="ARBA" id="ARBA00032732"/>
    </source>
</evidence>
<dbReference type="Pfam" id="PF00340">
    <property type="entry name" value="IL1"/>
    <property type="match status" value="1"/>
</dbReference>
<comment type="function">
    <text evidence="7">Anti-inflammatory antagonist of interleukin-1 family of proinflammatory cytokines such as interleukin-1beta/IL1B and interleukin-1alpha/IL1A. Protects from immune dysregulation and uncontrolled systemic inflammation triggered by IL1 for a range of innate stimulatory agents such as pathogens.</text>
</comment>
<evidence type="ECO:0000256" key="4">
    <source>
        <dbReference type="ARBA" id="ARBA00022525"/>
    </source>
</evidence>
<comment type="similarity">
    <text evidence="2">Belongs to the IL-1 family.</text>
</comment>
<dbReference type="PROSITE" id="PS00253">
    <property type="entry name" value="INTERLEUKIN_1"/>
    <property type="match status" value="1"/>
</dbReference>
<dbReference type="InterPro" id="IPR003297">
    <property type="entry name" value="IL-1RA/IL-36"/>
</dbReference>
<reference evidence="9" key="1">
    <citation type="submission" date="2025-08" db="UniProtKB">
        <authorList>
            <consortium name="RefSeq"/>
        </authorList>
    </citation>
    <scope>IDENTIFICATION</scope>
    <source>
        <tissue evidence="9">Muscle</tissue>
    </source>
</reference>
<dbReference type="SUPFAM" id="SSF50353">
    <property type="entry name" value="Cytokine"/>
    <property type="match status" value="1"/>
</dbReference>
<proteinExistence type="inferred from homology"/>
<dbReference type="SMART" id="SM00125">
    <property type="entry name" value="IL1"/>
    <property type="match status" value="1"/>
</dbReference>
<evidence type="ECO:0000256" key="3">
    <source>
        <dbReference type="ARBA" id="ARBA00020519"/>
    </source>
</evidence>
<dbReference type="FunFam" id="2.80.10.50:FF:000013">
    <property type="entry name" value="Interleukin-1"/>
    <property type="match status" value="1"/>
</dbReference>
<dbReference type="PANTHER" id="PTHR10078:SF24">
    <property type="entry name" value="INTERLEUKIN-36 BETA"/>
    <property type="match status" value="1"/>
</dbReference>
<dbReference type="GO" id="GO:0045582">
    <property type="term" value="P:positive regulation of T cell differentiation"/>
    <property type="evidence" value="ECO:0007669"/>
    <property type="project" value="TreeGrafter"/>
</dbReference>